<dbReference type="SUPFAM" id="SSF54637">
    <property type="entry name" value="Thioesterase/thiol ester dehydrase-isomerase"/>
    <property type="match status" value="1"/>
</dbReference>
<dbReference type="Proteomes" id="UP001203284">
    <property type="component" value="Unassembled WGS sequence"/>
</dbReference>
<evidence type="ECO:0008006" key="3">
    <source>
        <dbReference type="Google" id="ProtNLM"/>
    </source>
</evidence>
<dbReference type="Pfam" id="PF13279">
    <property type="entry name" value="4HBT_2"/>
    <property type="match status" value="1"/>
</dbReference>
<dbReference type="InterPro" id="IPR029069">
    <property type="entry name" value="HotDog_dom_sf"/>
</dbReference>
<organism evidence="1 2">
    <name type="scientific">Ancylobacter crimeensis</name>
    <dbReference type="NCBI Taxonomy" id="2579147"/>
    <lineage>
        <taxon>Bacteria</taxon>
        <taxon>Pseudomonadati</taxon>
        <taxon>Pseudomonadota</taxon>
        <taxon>Alphaproteobacteria</taxon>
        <taxon>Hyphomicrobiales</taxon>
        <taxon>Xanthobacteraceae</taxon>
        <taxon>Ancylobacter</taxon>
    </lineage>
</organism>
<evidence type="ECO:0000313" key="2">
    <source>
        <dbReference type="Proteomes" id="UP001203284"/>
    </source>
</evidence>
<comment type="caution">
    <text evidence="1">The sequence shown here is derived from an EMBL/GenBank/DDBJ whole genome shotgun (WGS) entry which is preliminary data.</text>
</comment>
<protein>
    <recommendedName>
        <fullName evidence="3">Thioesterase</fullName>
    </recommendedName>
</protein>
<keyword evidence="2" id="KW-1185">Reference proteome</keyword>
<dbReference type="Gene3D" id="3.10.129.10">
    <property type="entry name" value="Hotdog Thioesterase"/>
    <property type="match status" value="1"/>
</dbReference>
<proteinExistence type="predicted"/>
<gene>
    <name evidence="1" type="ORF">MWN34_14565</name>
</gene>
<dbReference type="EMBL" id="JALKCH010000009">
    <property type="protein sequence ID" value="MCK0198134.1"/>
    <property type="molecule type" value="Genomic_DNA"/>
</dbReference>
<reference evidence="1 2" key="1">
    <citation type="submission" date="2022-04" db="EMBL/GenBank/DDBJ databases">
        <authorList>
            <person name="Grouzdev D.S."/>
            <person name="Pantiukh K.S."/>
            <person name="Krutkina M.S."/>
        </authorList>
    </citation>
    <scope>NUCLEOTIDE SEQUENCE [LARGE SCALE GENOMIC DNA]</scope>
    <source>
        <strain evidence="1 2">6x-1</strain>
    </source>
</reference>
<dbReference type="RefSeq" id="WP_247030034.1">
    <property type="nucleotide sequence ID" value="NZ_JALKCH010000009.1"/>
</dbReference>
<sequence length="141" mass="16001">MDRLQWAHDRMAILQDFSDAGERFLRFFGFTEEYRLGGFSFFSVEGHLRNLRECEVGTHFRVYTDMISHDAIRLHIYQYMVNATTAACLATGEHMMLHVDTVQRRACPMGPQMQAAAEAAMTSWAPRLKPLGLSGSIKPAS</sequence>
<accession>A0ABT0DDT3</accession>
<name>A0ABT0DDT3_9HYPH</name>
<evidence type="ECO:0000313" key="1">
    <source>
        <dbReference type="EMBL" id="MCK0198134.1"/>
    </source>
</evidence>